<name>A0ABT4JSS7_9GAMM</name>
<evidence type="ECO:0000259" key="13">
    <source>
        <dbReference type="PROSITE" id="PS50112"/>
    </source>
</evidence>
<evidence type="ECO:0000256" key="2">
    <source>
        <dbReference type="ARBA" id="ARBA00022490"/>
    </source>
</evidence>
<keyword evidence="3" id="KW-0678">Repressor</keyword>
<evidence type="ECO:0000256" key="6">
    <source>
        <dbReference type="ARBA" id="ARBA00022840"/>
    </source>
</evidence>
<dbReference type="Pfam" id="PF25601">
    <property type="entry name" value="AAA_lid_14"/>
    <property type="match status" value="1"/>
</dbReference>
<dbReference type="PROSITE" id="PS00675">
    <property type="entry name" value="SIGMA54_INTERACT_1"/>
    <property type="match status" value="1"/>
</dbReference>
<keyword evidence="7" id="KW-0805">Transcription regulation</keyword>
<dbReference type="InterPro" id="IPR000014">
    <property type="entry name" value="PAS"/>
</dbReference>
<keyword evidence="2" id="KW-0963">Cytoplasm</keyword>
<sequence>MRIIIESNDRIGISQEILHIFSQRAWNIRSTEVTIGFTYVHIEDESLKFDDIKQSLQAIEGIIRCHEIDLMPSESRENHLQTLLDRIPNPIIDIDESGSILAINNATKRLLADVTDKIEGQSINRFIDQDVKTLLTDKVTSCSLLFHHQAHLAEIHPVVANGLTKGVVITLRSMGSLGRELSILQSKKNQGIDNIIGQCEKIQLLKQQTLRFAELDLPVFINGETGTGKELIARALHQSSQHNKAAFLAINCATLPEHLLESELFGYAAGAFTGAQKGGKPGLFELADGGTLFLDEVAEMSVYLQAKLLRFLQDFTFRRVGGNREVTVKVRIISATHQDLPSLIEQKRFREDLYYRLNVLSLALPPLRERQDDIPLLTQHFIQTAAYQVNQKTPLITEAALNLLQDHRWPGNIRQLQNTLFRVVALNTGEVINDSHIKQNLQRSQESTPTVNTVPLINQEETPALNSSGEAQKIRETSSEGVQDWQSAQATFEKELLQTLYPLFPSTRKLAHRLNVSHNKIAMKLKEHGIIK</sequence>
<evidence type="ECO:0000256" key="5">
    <source>
        <dbReference type="ARBA" id="ARBA00022797"/>
    </source>
</evidence>
<dbReference type="SUPFAM" id="SSF46689">
    <property type="entry name" value="Homeodomain-like"/>
    <property type="match status" value="1"/>
</dbReference>
<dbReference type="InterPro" id="IPR003593">
    <property type="entry name" value="AAA+_ATPase"/>
</dbReference>
<reference evidence="14" key="1">
    <citation type="submission" date="2022-12" db="EMBL/GenBank/DDBJ databases">
        <title>Marinomonas 15G1-11 sp. nov, isolated from marine algae.</title>
        <authorList>
            <person name="Butt M."/>
            <person name="Choi D.G."/>
            <person name="Kim J.M."/>
            <person name="Lee J.K."/>
            <person name="Baek J.H."/>
            <person name="Jeon C.O."/>
        </authorList>
    </citation>
    <scope>NUCLEOTIDE SEQUENCE</scope>
    <source>
        <strain evidence="14">15G1-11</strain>
    </source>
</reference>
<dbReference type="Pfam" id="PF18024">
    <property type="entry name" value="HTH_50"/>
    <property type="match status" value="1"/>
</dbReference>
<evidence type="ECO:0000313" key="15">
    <source>
        <dbReference type="Proteomes" id="UP001149719"/>
    </source>
</evidence>
<dbReference type="Gene3D" id="3.30.450.20">
    <property type="entry name" value="PAS domain"/>
    <property type="match status" value="1"/>
</dbReference>
<dbReference type="SUPFAM" id="SSF55785">
    <property type="entry name" value="PYP-like sensor domain (PAS domain)"/>
    <property type="match status" value="1"/>
</dbReference>
<proteinExistence type="predicted"/>
<evidence type="ECO:0000256" key="3">
    <source>
        <dbReference type="ARBA" id="ARBA00022491"/>
    </source>
</evidence>
<dbReference type="EMBL" id="JAPUBN010000013">
    <property type="protein sequence ID" value="MCZ2721446.1"/>
    <property type="molecule type" value="Genomic_DNA"/>
</dbReference>
<accession>A0ABT4JSS7</accession>
<dbReference type="PROSITE" id="PS00676">
    <property type="entry name" value="SIGMA54_INTERACT_2"/>
    <property type="match status" value="1"/>
</dbReference>
<dbReference type="RefSeq" id="WP_269124241.1">
    <property type="nucleotide sequence ID" value="NZ_JAPUBN010000013.1"/>
</dbReference>
<dbReference type="InterPro" id="IPR025944">
    <property type="entry name" value="Sigma_54_int_dom_CS"/>
</dbReference>
<dbReference type="InterPro" id="IPR025943">
    <property type="entry name" value="Sigma_54_int_dom_ATP-bd_2"/>
</dbReference>
<keyword evidence="15" id="KW-1185">Reference proteome</keyword>
<keyword evidence="9" id="KW-0804">Transcription</keyword>
<dbReference type="Gene3D" id="1.10.10.60">
    <property type="entry name" value="Homeodomain-like"/>
    <property type="match status" value="1"/>
</dbReference>
<dbReference type="NCBIfam" id="TIGR04381">
    <property type="entry name" value="HTH_TypR"/>
    <property type="match status" value="1"/>
</dbReference>
<dbReference type="InterPro" id="IPR045865">
    <property type="entry name" value="ACT-like_dom_sf"/>
</dbReference>
<dbReference type="PROSITE" id="PS50045">
    <property type="entry name" value="SIGMA54_INTERACT_4"/>
    <property type="match status" value="1"/>
</dbReference>
<gene>
    <name evidence="14" type="ORF">O1D97_07215</name>
</gene>
<dbReference type="Proteomes" id="UP001149719">
    <property type="component" value="Unassembled WGS sequence"/>
</dbReference>
<feature type="domain" description="Sigma-54 factor interaction" evidence="12">
    <location>
        <begin position="195"/>
        <end position="425"/>
    </location>
</feature>
<dbReference type="CDD" id="cd00009">
    <property type="entry name" value="AAA"/>
    <property type="match status" value="1"/>
</dbReference>
<evidence type="ECO:0000256" key="11">
    <source>
        <dbReference type="SAM" id="MobiDB-lite"/>
    </source>
</evidence>
<evidence type="ECO:0000313" key="14">
    <source>
        <dbReference type="EMBL" id="MCZ2721446.1"/>
    </source>
</evidence>
<evidence type="ECO:0000256" key="8">
    <source>
        <dbReference type="ARBA" id="ARBA00023125"/>
    </source>
</evidence>
<dbReference type="PROSITE" id="PS50112">
    <property type="entry name" value="PAS"/>
    <property type="match status" value="1"/>
</dbReference>
<dbReference type="InterPro" id="IPR058031">
    <property type="entry name" value="AAA_lid_NorR"/>
</dbReference>
<keyword evidence="4" id="KW-0547">Nucleotide-binding</keyword>
<dbReference type="InterPro" id="IPR030828">
    <property type="entry name" value="HTH_TyrR"/>
</dbReference>
<organism evidence="14 15">
    <name type="scientific">Marinomonas phaeophyticola</name>
    <dbReference type="NCBI Taxonomy" id="3004091"/>
    <lineage>
        <taxon>Bacteria</taxon>
        <taxon>Pseudomonadati</taxon>
        <taxon>Pseudomonadota</taxon>
        <taxon>Gammaproteobacteria</taxon>
        <taxon>Oceanospirillales</taxon>
        <taxon>Oceanospirillaceae</taxon>
        <taxon>Marinomonas</taxon>
    </lineage>
</organism>
<evidence type="ECO:0000256" key="4">
    <source>
        <dbReference type="ARBA" id="ARBA00022741"/>
    </source>
</evidence>
<dbReference type="InterPro" id="IPR025662">
    <property type="entry name" value="Sigma_54_int_dom_ATP-bd_1"/>
</dbReference>
<dbReference type="InterPro" id="IPR035965">
    <property type="entry name" value="PAS-like_dom_sf"/>
</dbReference>
<feature type="domain" description="PAS" evidence="13">
    <location>
        <begin position="76"/>
        <end position="130"/>
    </location>
</feature>
<dbReference type="Gene3D" id="3.30.70.260">
    <property type="match status" value="1"/>
</dbReference>
<dbReference type="Gene3D" id="3.40.50.300">
    <property type="entry name" value="P-loop containing nucleotide triphosphate hydrolases"/>
    <property type="match status" value="1"/>
</dbReference>
<comment type="subcellular location">
    <subcellularLocation>
        <location evidence="1">Cytoplasm</location>
    </subcellularLocation>
</comment>
<evidence type="ECO:0000256" key="9">
    <source>
        <dbReference type="ARBA" id="ARBA00023163"/>
    </source>
</evidence>
<feature type="region of interest" description="Disordered" evidence="11">
    <location>
        <begin position="463"/>
        <end position="482"/>
    </location>
</feature>
<dbReference type="InterPro" id="IPR009057">
    <property type="entry name" value="Homeodomain-like_sf"/>
</dbReference>
<dbReference type="InterPro" id="IPR002078">
    <property type="entry name" value="Sigma_54_int"/>
</dbReference>
<dbReference type="Gene3D" id="1.10.8.60">
    <property type="match status" value="1"/>
</dbReference>
<dbReference type="SMART" id="SM00382">
    <property type="entry name" value="AAA"/>
    <property type="match status" value="1"/>
</dbReference>
<keyword evidence="8" id="KW-0238">DNA-binding</keyword>
<comment type="caution">
    <text evidence="14">The sequence shown here is derived from an EMBL/GenBank/DDBJ whole genome shotgun (WGS) entry which is preliminary data.</text>
</comment>
<dbReference type="SUPFAM" id="SSF52540">
    <property type="entry name" value="P-loop containing nucleoside triphosphate hydrolases"/>
    <property type="match status" value="1"/>
</dbReference>
<evidence type="ECO:0000256" key="1">
    <source>
        <dbReference type="ARBA" id="ARBA00004496"/>
    </source>
</evidence>
<dbReference type="InterPro" id="IPR027417">
    <property type="entry name" value="P-loop_NTPase"/>
</dbReference>
<evidence type="ECO:0000256" key="7">
    <source>
        <dbReference type="ARBA" id="ARBA00023015"/>
    </source>
</evidence>
<dbReference type="PANTHER" id="PTHR32071">
    <property type="entry name" value="TRANSCRIPTIONAL REGULATORY PROTEIN"/>
    <property type="match status" value="1"/>
</dbReference>
<keyword evidence="5" id="KW-0058">Aromatic hydrocarbons catabolism</keyword>
<protein>
    <recommendedName>
        <fullName evidence="10">HTH-type transcriptional regulatory protein TyrR</fullName>
    </recommendedName>
</protein>
<dbReference type="SUPFAM" id="SSF55021">
    <property type="entry name" value="ACT-like"/>
    <property type="match status" value="1"/>
</dbReference>
<keyword evidence="6" id="KW-0067">ATP-binding</keyword>
<evidence type="ECO:0000259" key="12">
    <source>
        <dbReference type="PROSITE" id="PS50045"/>
    </source>
</evidence>
<dbReference type="PROSITE" id="PS00688">
    <property type="entry name" value="SIGMA54_INTERACT_3"/>
    <property type="match status" value="1"/>
</dbReference>
<dbReference type="PANTHER" id="PTHR32071:SF3">
    <property type="entry name" value="HTH-TYPE TRANSCRIPTIONAL REGULATORY PROTEIN TYRR"/>
    <property type="match status" value="1"/>
</dbReference>
<evidence type="ECO:0000256" key="10">
    <source>
        <dbReference type="ARBA" id="ARBA00029500"/>
    </source>
</evidence>
<dbReference type="Pfam" id="PF00158">
    <property type="entry name" value="Sigma54_activat"/>
    <property type="match status" value="1"/>
</dbReference>